<protein>
    <submittedName>
        <fullName evidence="2">Uncharacterized protein</fullName>
    </submittedName>
</protein>
<name>A0AAD0ACG8_FAUOS</name>
<organism evidence="2">
    <name type="scientific">Faucicola osloensis</name>
    <name type="common">Moraxella osloensis</name>
    <dbReference type="NCBI Taxonomy" id="34062"/>
    <lineage>
        <taxon>Bacteria</taxon>
        <taxon>Pseudomonadati</taxon>
        <taxon>Pseudomonadota</taxon>
        <taxon>Gammaproteobacteria</taxon>
        <taxon>Moraxellales</taxon>
        <taxon>Moraxellaceae</taxon>
        <taxon>Faucicola</taxon>
    </lineage>
</organism>
<dbReference type="EMBL" id="CP024176">
    <property type="protein sequence ID" value="ATQ82586.1"/>
    <property type="molecule type" value="Genomic_DNA"/>
</dbReference>
<evidence type="ECO:0000256" key="1">
    <source>
        <dbReference type="SAM" id="Phobius"/>
    </source>
</evidence>
<accession>A0AAD0ACG8</accession>
<dbReference type="AlphaFoldDB" id="A0AAD0ACG8"/>
<sequence length="67" mass="7616">MDRLFGKPIILFYATGWCNSFFNFCQIDAVFLVLAFLDLAFLVLAFLDLAFLVLAFLVLAFLVLAFL</sequence>
<keyword evidence="1" id="KW-0472">Membrane</keyword>
<keyword evidence="1" id="KW-0812">Transmembrane</keyword>
<proteinExistence type="predicted"/>
<gene>
    <name evidence="2" type="ORF">YHS_01325</name>
</gene>
<evidence type="ECO:0000313" key="2">
    <source>
        <dbReference type="EMBL" id="ATQ82586.1"/>
    </source>
</evidence>
<keyword evidence="1" id="KW-1133">Transmembrane helix</keyword>
<reference evidence="2" key="1">
    <citation type="submission" date="2017-11" db="EMBL/GenBank/DDBJ databases">
        <title>Complete Genome Sequence from Moraxella oslensis YHS isolated from human skin.</title>
        <authorList>
            <person name="Lee K."/>
            <person name="Lim J.Y."/>
            <person name="Hwang I."/>
        </authorList>
    </citation>
    <scope>NUCLEOTIDE SEQUENCE</scope>
    <source>
        <strain evidence="2">YHS</strain>
    </source>
</reference>
<feature type="transmembrane region" description="Helical" evidence="1">
    <location>
        <begin position="43"/>
        <end position="66"/>
    </location>
</feature>
<feature type="transmembrane region" description="Helical" evidence="1">
    <location>
        <begin position="12"/>
        <end position="37"/>
    </location>
</feature>